<organism evidence="2 3">
    <name type="scientific">Gluconobacter oxydans (strain 621H)</name>
    <name type="common">Gluconobacter suboxydans</name>
    <dbReference type="NCBI Taxonomy" id="290633"/>
    <lineage>
        <taxon>Bacteria</taxon>
        <taxon>Pseudomonadati</taxon>
        <taxon>Pseudomonadota</taxon>
        <taxon>Alphaproteobacteria</taxon>
        <taxon>Acetobacterales</taxon>
        <taxon>Acetobacteraceae</taxon>
        <taxon>Gluconobacter</taxon>
    </lineage>
</organism>
<feature type="region of interest" description="Disordered" evidence="1">
    <location>
        <begin position="344"/>
        <end position="405"/>
    </location>
</feature>
<dbReference type="AlphaFoldDB" id="Q5FNF1"/>
<evidence type="ECO:0000313" key="2">
    <source>
        <dbReference type="EMBL" id="AAW62096.1"/>
    </source>
</evidence>
<keyword evidence="3" id="KW-1185">Reference proteome</keyword>
<accession>Q5FNF1</accession>
<name>Q5FNF1_GLUOX</name>
<evidence type="ECO:0000313" key="3">
    <source>
        <dbReference type="Proteomes" id="UP000006375"/>
    </source>
</evidence>
<feature type="region of interest" description="Disordered" evidence="1">
    <location>
        <begin position="462"/>
        <end position="490"/>
    </location>
</feature>
<proteinExistence type="predicted"/>
<dbReference type="EMBL" id="CP000009">
    <property type="protein sequence ID" value="AAW62096.1"/>
    <property type="molecule type" value="Genomic_DNA"/>
</dbReference>
<dbReference type="KEGG" id="gox:GOX2364"/>
<reference evidence="2 3" key="1">
    <citation type="journal article" date="2005" name="Nat. Biotechnol.">
        <title>Complete genome sequence of the acetic acid bacterium Gluconobacter oxydans.</title>
        <authorList>
            <person name="Prust C."/>
            <person name="Hoffmeister M."/>
            <person name="Liesegang H."/>
            <person name="Wiezer A."/>
            <person name="Fricke W.F."/>
            <person name="Ehrenreich A."/>
            <person name="Gottschalk G."/>
            <person name="Deppenmeier U."/>
        </authorList>
    </citation>
    <scope>NUCLEOTIDE SEQUENCE [LARGE SCALE GENOMIC DNA]</scope>
    <source>
        <strain evidence="2 3">621H</strain>
    </source>
</reference>
<sequence>MTACRGMVADGIPIPGLAETQIEEALRHLHARQYAAEIGDGATDSDDVRRCNRAIGGQIVERLPRPMQAIPSPGIQLVQQDGAVIVGTRSRHEACDQGIVLQHDLGREHDQTLRSLCPCRHQGSMRRESAAAEAVIAPHLIGHVLRPVAFSRHGRQAFSQDPAEAVCPRIVFRGALAQLSVLHEGSRYKKRGEQPKPLPFFPTSGIWSDALVDPGADQLRRLCRHGIRGCRHASQGLNQRNHRGHRAHVGGGGWRVDLHDRRRDRQQGLKVGAEALGPALACGDRNGAVRVGRHLRRHALDLGNQVVERGLVRGGQVAFQFRDALDRLHGIGDGRGVIVERGGIERGRGCGRGTGRRGTKKNGAEAECEEAVTHDVSRHKKTASKAAGKRSDRREPASFGSGGRFGRLTGLGMCRSRIETQSGGLGDAAGIGRDHQGLGIGLIGVGVPALGLRQGGDGLVEQRQPAAGSRRLPEPHGQSGGRDQEGEDRDEVSRILGWQIRQDRLEQGRPVHGFSPDCYWIAVRATLL</sequence>
<protein>
    <submittedName>
        <fullName evidence="2">Uncharacterized protein</fullName>
    </submittedName>
</protein>
<dbReference type="Proteomes" id="UP000006375">
    <property type="component" value="Chromosome"/>
</dbReference>
<gene>
    <name evidence="2" type="ordered locus">GOX2364</name>
</gene>
<evidence type="ECO:0000256" key="1">
    <source>
        <dbReference type="SAM" id="MobiDB-lite"/>
    </source>
</evidence>
<dbReference type="HOGENOM" id="CLU_515594_0_0_5"/>